<dbReference type="InterPro" id="IPR005584">
    <property type="entry name" value="DNA_gyrase_inhibitor_YacG"/>
</dbReference>
<feature type="binding site" evidence="3">
    <location>
        <position position="54"/>
    </location>
    <ligand>
        <name>Zn(2+)</name>
        <dbReference type="ChEBI" id="CHEBI:29105"/>
    </ligand>
</feature>
<keyword evidence="5" id="KW-1185">Reference proteome</keyword>
<name>A0ABS7DI75_9GAMM</name>
<dbReference type="RefSeq" id="WP_219938221.1">
    <property type="nucleotide sequence ID" value="NZ_JAGFNY010000042.1"/>
</dbReference>
<gene>
    <name evidence="3" type="primary">yacG</name>
    <name evidence="4" type="ORF">J5V48_08835</name>
</gene>
<comment type="subunit">
    <text evidence="3">Interacts with GyrB.</text>
</comment>
<comment type="caution">
    <text evidence="4">The sequence shown here is derived from an EMBL/GenBank/DDBJ whole genome shotgun (WGS) entry which is preliminary data.</text>
</comment>
<dbReference type="Proteomes" id="UP000731465">
    <property type="component" value="Unassembled WGS sequence"/>
</dbReference>
<dbReference type="InterPro" id="IPR013088">
    <property type="entry name" value="Znf_NHR/GATA"/>
</dbReference>
<evidence type="ECO:0000313" key="4">
    <source>
        <dbReference type="EMBL" id="MBW7570997.1"/>
    </source>
</evidence>
<evidence type="ECO:0000313" key="5">
    <source>
        <dbReference type="Proteomes" id="UP000731465"/>
    </source>
</evidence>
<reference evidence="4 5" key="1">
    <citation type="submission" date="2021-03" db="EMBL/GenBank/DDBJ databases">
        <title>Succinivibrio sp. nov. isolated from feces of cow.</title>
        <authorList>
            <person name="Choi J.-Y."/>
        </authorList>
    </citation>
    <scope>NUCLEOTIDE SEQUENCE [LARGE SCALE GENOMIC DNA]</scope>
    <source>
        <strain evidence="4 5">AGMB01872</strain>
    </source>
</reference>
<organism evidence="4 5">
    <name type="scientific">Succinivibrio faecicola</name>
    <dbReference type="NCBI Taxonomy" id="2820300"/>
    <lineage>
        <taxon>Bacteria</taxon>
        <taxon>Pseudomonadati</taxon>
        <taxon>Pseudomonadota</taxon>
        <taxon>Gammaproteobacteria</taxon>
        <taxon>Aeromonadales</taxon>
        <taxon>Succinivibrionaceae</taxon>
        <taxon>Succinivibrio</taxon>
    </lineage>
</organism>
<evidence type="ECO:0000256" key="2">
    <source>
        <dbReference type="ARBA" id="ARBA00022833"/>
    </source>
</evidence>
<dbReference type="HAMAP" id="MF_00649">
    <property type="entry name" value="DNA_gyrase_inhibitor_YacG"/>
    <property type="match status" value="1"/>
</dbReference>
<keyword evidence="2 3" id="KW-0862">Zinc</keyword>
<feature type="binding site" evidence="3">
    <location>
        <position position="35"/>
    </location>
    <ligand>
        <name>Zn(2+)</name>
        <dbReference type="ChEBI" id="CHEBI:29105"/>
    </ligand>
</feature>
<dbReference type="EMBL" id="JAGFNY010000042">
    <property type="protein sequence ID" value="MBW7570997.1"/>
    <property type="molecule type" value="Genomic_DNA"/>
</dbReference>
<feature type="binding site" evidence="3">
    <location>
        <position position="58"/>
    </location>
    <ligand>
        <name>Zn(2+)</name>
        <dbReference type="ChEBI" id="CHEBI:29105"/>
    </ligand>
</feature>
<dbReference type="PANTHER" id="PTHR36150">
    <property type="entry name" value="DNA GYRASE INHIBITOR YACG"/>
    <property type="match status" value="1"/>
</dbReference>
<comment type="function">
    <text evidence="3">Inhibits all the catalytic activities of DNA gyrase by preventing its interaction with DNA. Acts by binding directly to the C-terminal domain of GyrB, which probably disrupts DNA binding by the gyrase.</text>
</comment>
<dbReference type="Pfam" id="PF03884">
    <property type="entry name" value="YacG"/>
    <property type="match status" value="1"/>
</dbReference>
<evidence type="ECO:0000256" key="3">
    <source>
        <dbReference type="HAMAP-Rule" id="MF_00649"/>
    </source>
</evidence>
<proteinExistence type="inferred from homology"/>
<feature type="binding site" evidence="3">
    <location>
        <position position="38"/>
    </location>
    <ligand>
        <name>Zn(2+)</name>
        <dbReference type="ChEBI" id="CHEBI:29105"/>
    </ligand>
</feature>
<dbReference type="SUPFAM" id="SSF57716">
    <property type="entry name" value="Glucocorticoid receptor-like (DNA-binding domain)"/>
    <property type="match status" value="1"/>
</dbReference>
<accession>A0ABS7DI75</accession>
<protein>
    <recommendedName>
        <fullName evidence="3">DNA gyrase inhibitor YacG</fullName>
    </recommendedName>
</protein>
<comment type="similarity">
    <text evidence="3">Belongs to the DNA gyrase inhibitor YacG family.</text>
</comment>
<evidence type="ECO:0000256" key="1">
    <source>
        <dbReference type="ARBA" id="ARBA00022723"/>
    </source>
</evidence>
<comment type="cofactor">
    <cofactor evidence="3">
        <name>Zn(2+)</name>
        <dbReference type="ChEBI" id="CHEBI:29105"/>
    </cofactor>
    <text evidence="3">Binds 1 zinc ion.</text>
</comment>
<keyword evidence="1 3" id="KW-0479">Metal-binding</keyword>
<sequence>MSLKDLLPDGTYDEIVREAKNNSCEKDSSVIKTRCPMCKKEIVYDINNPFRPFCSEKCRILDLGEWASNHRVIKGNSVLDDEDADLLDRADTPRYNQKEND</sequence>
<dbReference type="Gene3D" id="3.30.50.10">
    <property type="entry name" value="Erythroid Transcription Factor GATA-1, subunit A"/>
    <property type="match status" value="1"/>
</dbReference>
<dbReference type="PANTHER" id="PTHR36150:SF1">
    <property type="entry name" value="DNA GYRASE INHIBITOR YACG"/>
    <property type="match status" value="1"/>
</dbReference>